<dbReference type="Pfam" id="PF02826">
    <property type="entry name" value="2-Hacid_dh_C"/>
    <property type="match status" value="1"/>
</dbReference>
<evidence type="ECO:0000256" key="6">
    <source>
        <dbReference type="ARBA" id="ARBA00023027"/>
    </source>
</evidence>
<dbReference type="InterPro" id="IPR002912">
    <property type="entry name" value="ACT_dom"/>
</dbReference>
<keyword evidence="9" id="KW-0028">Amino-acid biosynthesis</keyword>
<dbReference type="SUPFAM" id="SSF52283">
    <property type="entry name" value="Formate/glycerate dehydrogenase catalytic domain-like"/>
    <property type="match status" value="1"/>
</dbReference>
<dbReference type="EMBL" id="JACPUR010000007">
    <property type="protein sequence ID" value="MBI3126679.1"/>
    <property type="molecule type" value="Genomic_DNA"/>
</dbReference>
<dbReference type="PANTHER" id="PTHR42938">
    <property type="entry name" value="FORMATE DEHYDROGENASE 1"/>
    <property type="match status" value="1"/>
</dbReference>
<evidence type="ECO:0000256" key="5">
    <source>
        <dbReference type="ARBA" id="ARBA00023002"/>
    </source>
</evidence>
<evidence type="ECO:0000256" key="8">
    <source>
        <dbReference type="ARBA" id="ARBA00048731"/>
    </source>
</evidence>
<dbReference type="Pfam" id="PF19304">
    <property type="entry name" value="PGDH_inter"/>
    <property type="match status" value="1"/>
</dbReference>
<dbReference type="Pfam" id="PF01842">
    <property type="entry name" value="ACT"/>
    <property type="match status" value="1"/>
</dbReference>
<organism evidence="11 12">
    <name type="scientific">Tectimicrobiota bacterium</name>
    <dbReference type="NCBI Taxonomy" id="2528274"/>
    <lineage>
        <taxon>Bacteria</taxon>
        <taxon>Pseudomonadati</taxon>
        <taxon>Nitrospinota/Tectimicrobiota group</taxon>
        <taxon>Candidatus Tectimicrobiota</taxon>
    </lineage>
</organism>
<dbReference type="Gene3D" id="3.40.50.720">
    <property type="entry name" value="NAD(P)-binding Rossmann-like Domain"/>
    <property type="match status" value="2"/>
</dbReference>
<proteinExistence type="inferred from homology"/>
<keyword evidence="9" id="KW-0718">Serine biosynthesis</keyword>
<evidence type="ECO:0000256" key="2">
    <source>
        <dbReference type="ARBA" id="ARBA00005216"/>
    </source>
</evidence>
<dbReference type="FunFam" id="3.30.70.260:FF:000008">
    <property type="entry name" value="D-3-phosphoglycerate dehydrogenase, chloroplastic"/>
    <property type="match status" value="1"/>
</dbReference>
<dbReference type="Proteomes" id="UP000782312">
    <property type="component" value="Unassembled WGS sequence"/>
</dbReference>
<dbReference type="InterPro" id="IPR006236">
    <property type="entry name" value="PGDH"/>
</dbReference>
<dbReference type="CDD" id="cd12173">
    <property type="entry name" value="PGDH_4"/>
    <property type="match status" value="1"/>
</dbReference>
<dbReference type="NCBIfam" id="TIGR01327">
    <property type="entry name" value="PGDH"/>
    <property type="match status" value="1"/>
</dbReference>
<comment type="pathway">
    <text evidence="2 9">Amino-acid biosynthesis; L-serine biosynthesis; L-serine from 3-phospho-D-glycerate: step 1/3.</text>
</comment>
<comment type="function">
    <text evidence="1">Catalyzes the reversible oxidation of 3-phospho-D-glycerate to 3-phosphonooxypyruvate, the first step of the phosphorylated L-serine biosynthesis pathway. Also catalyzes the reversible oxidation of 2-hydroxyglutarate to 2-oxoglutarate.</text>
</comment>
<dbReference type="InterPro" id="IPR029753">
    <property type="entry name" value="D-isomer_DH_CS"/>
</dbReference>
<dbReference type="PROSITE" id="PS00065">
    <property type="entry name" value="D_2_HYDROXYACID_DH_1"/>
    <property type="match status" value="1"/>
</dbReference>
<dbReference type="CDD" id="cd04902">
    <property type="entry name" value="ACT_3PGDH-xct"/>
    <property type="match status" value="1"/>
</dbReference>
<dbReference type="FunFam" id="3.40.50.720:FF:000021">
    <property type="entry name" value="D-3-phosphoglycerate dehydrogenase"/>
    <property type="match status" value="1"/>
</dbReference>
<dbReference type="InterPro" id="IPR045626">
    <property type="entry name" value="PGDH_ASB_dom"/>
</dbReference>
<feature type="domain" description="ACT" evidence="10">
    <location>
        <begin position="458"/>
        <end position="530"/>
    </location>
</feature>
<accession>A0A932HZT3</accession>
<gene>
    <name evidence="11" type="ORF">HYZ11_03640</name>
</gene>
<keyword evidence="6 9" id="KW-0520">NAD</keyword>
<dbReference type="EC" id="1.1.1.95" evidence="9"/>
<comment type="caution">
    <text evidence="11">The sequence shown here is derived from an EMBL/GenBank/DDBJ whole genome shotgun (WGS) entry which is preliminary data.</text>
</comment>
<evidence type="ECO:0000256" key="1">
    <source>
        <dbReference type="ARBA" id="ARBA00003800"/>
    </source>
</evidence>
<dbReference type="InterPro" id="IPR036291">
    <property type="entry name" value="NAD(P)-bd_dom_sf"/>
</dbReference>
<dbReference type="SUPFAM" id="SSF55021">
    <property type="entry name" value="ACT-like"/>
    <property type="match status" value="1"/>
</dbReference>
<dbReference type="PANTHER" id="PTHR42938:SF47">
    <property type="entry name" value="HYDROXYPYRUVATE REDUCTASE"/>
    <property type="match status" value="1"/>
</dbReference>
<dbReference type="GO" id="GO:0051287">
    <property type="term" value="F:NAD binding"/>
    <property type="evidence" value="ECO:0007669"/>
    <property type="project" value="UniProtKB-UniRule"/>
</dbReference>
<evidence type="ECO:0000313" key="11">
    <source>
        <dbReference type="EMBL" id="MBI3126679.1"/>
    </source>
</evidence>
<name>A0A932HZT3_UNCTE</name>
<reference evidence="11" key="1">
    <citation type="submission" date="2020-07" db="EMBL/GenBank/DDBJ databases">
        <title>Huge and variable diversity of episymbiotic CPR bacteria and DPANN archaea in groundwater ecosystems.</title>
        <authorList>
            <person name="He C.Y."/>
            <person name="Keren R."/>
            <person name="Whittaker M."/>
            <person name="Farag I.F."/>
            <person name="Doudna J."/>
            <person name="Cate J.H.D."/>
            <person name="Banfield J.F."/>
        </authorList>
    </citation>
    <scope>NUCLEOTIDE SEQUENCE</scope>
    <source>
        <strain evidence="11">NC_groundwater_763_Ag_S-0.2um_68_21</strain>
    </source>
</reference>
<evidence type="ECO:0000256" key="9">
    <source>
        <dbReference type="RuleBase" id="RU363003"/>
    </source>
</evidence>
<comment type="similarity">
    <text evidence="3 9">Belongs to the D-isomer specific 2-hydroxyacid dehydrogenase family.</text>
</comment>
<evidence type="ECO:0000256" key="3">
    <source>
        <dbReference type="ARBA" id="ARBA00005854"/>
    </source>
</evidence>
<dbReference type="Pfam" id="PF00389">
    <property type="entry name" value="2-Hacid_dh"/>
    <property type="match status" value="1"/>
</dbReference>
<protein>
    <recommendedName>
        <fullName evidence="4 9">D-3-phosphoglycerate dehydrogenase</fullName>
        <ecNumber evidence="9">1.1.1.95</ecNumber>
    </recommendedName>
</protein>
<dbReference type="GO" id="GO:0004617">
    <property type="term" value="F:phosphoglycerate dehydrogenase activity"/>
    <property type="evidence" value="ECO:0007669"/>
    <property type="project" value="UniProtKB-UniRule"/>
</dbReference>
<dbReference type="InterPro" id="IPR045865">
    <property type="entry name" value="ACT-like_dom_sf"/>
</dbReference>
<dbReference type="PROSITE" id="PS51671">
    <property type="entry name" value="ACT"/>
    <property type="match status" value="1"/>
</dbReference>
<dbReference type="InterPro" id="IPR029752">
    <property type="entry name" value="D-isomer_DH_CS1"/>
</dbReference>
<comment type="catalytic activity">
    <reaction evidence="7">
        <text>(R)-2-hydroxyglutarate + NAD(+) = 2-oxoglutarate + NADH + H(+)</text>
        <dbReference type="Rhea" id="RHEA:49612"/>
        <dbReference type="ChEBI" id="CHEBI:15378"/>
        <dbReference type="ChEBI" id="CHEBI:15801"/>
        <dbReference type="ChEBI" id="CHEBI:16810"/>
        <dbReference type="ChEBI" id="CHEBI:57540"/>
        <dbReference type="ChEBI" id="CHEBI:57945"/>
        <dbReference type="EC" id="1.1.1.399"/>
    </reaction>
</comment>
<sequence length="530" mass="56028">MSESCRILISDQLSPRAEDILRAQPDFEVVNKPGIPRGELLRLMPEVDALLVRSATQVDAEVLGAGERLKVVARAGIGVDNVDLDCASRKGILVVNAPDGNVITTAEHTVALLFALARKLPAAVSSVKGGKWERNRFVGSELHGKTLGVVGLGRIGSTVAQLARGIGMNVIAYDPYISSEAAAKRGVKLLSFGEVLAQADYVTLHVPKSPETESLIGTEEIAQMKKGVRIINCARGGLVDEAALAAALDSGKVAGAAMDVYTKEPPDPGNPLVGRENVVCTPHLGASTAEAQENVAISAAEQVVAYLTKGVVRHAVNLPALGPDVLERIGPYLQLADRLGYFLAQLVEGGVRRLEVSYGGALEVPIGPLSASALKGFLGKFLSGARVNLVNGPLLAKERGIEVVSSTRSETEKYTNFIELRAATDDGERSAGGAIVGEEPRIVQIDHFSVDVTAEGYKLVFTNEDRPGMIGVIGTLLGSHNINIAGMQLGRAKMSARAVAVLALDDPIPDEVMEKIRSIPNIYDAKLVRL</sequence>
<evidence type="ECO:0000256" key="7">
    <source>
        <dbReference type="ARBA" id="ARBA00048126"/>
    </source>
</evidence>
<keyword evidence="5 9" id="KW-0560">Oxidoreductase</keyword>
<evidence type="ECO:0000256" key="4">
    <source>
        <dbReference type="ARBA" id="ARBA00021582"/>
    </source>
</evidence>
<dbReference type="Gene3D" id="3.30.70.260">
    <property type="match status" value="1"/>
</dbReference>
<dbReference type="InterPro" id="IPR006140">
    <property type="entry name" value="D-isomer_DH_NAD-bd"/>
</dbReference>
<dbReference type="AlphaFoldDB" id="A0A932HZT3"/>
<evidence type="ECO:0000259" key="10">
    <source>
        <dbReference type="PROSITE" id="PS51671"/>
    </source>
</evidence>
<dbReference type="SUPFAM" id="SSF51735">
    <property type="entry name" value="NAD(P)-binding Rossmann-fold domains"/>
    <property type="match status" value="1"/>
</dbReference>
<evidence type="ECO:0000313" key="12">
    <source>
        <dbReference type="Proteomes" id="UP000782312"/>
    </source>
</evidence>
<dbReference type="InterPro" id="IPR029009">
    <property type="entry name" value="ASB_dom_sf"/>
</dbReference>
<dbReference type="Gene3D" id="3.30.1330.90">
    <property type="entry name" value="D-3-phosphoglycerate dehydrogenase, domain 3"/>
    <property type="match status" value="1"/>
</dbReference>
<comment type="catalytic activity">
    <reaction evidence="8 9">
        <text>(2R)-3-phosphoglycerate + NAD(+) = 3-phosphooxypyruvate + NADH + H(+)</text>
        <dbReference type="Rhea" id="RHEA:12641"/>
        <dbReference type="ChEBI" id="CHEBI:15378"/>
        <dbReference type="ChEBI" id="CHEBI:18110"/>
        <dbReference type="ChEBI" id="CHEBI:57540"/>
        <dbReference type="ChEBI" id="CHEBI:57945"/>
        <dbReference type="ChEBI" id="CHEBI:58272"/>
        <dbReference type="EC" id="1.1.1.95"/>
    </reaction>
</comment>
<dbReference type="InterPro" id="IPR006139">
    <property type="entry name" value="D-isomer_2_OHA_DH_cat_dom"/>
</dbReference>
<dbReference type="PROSITE" id="PS00671">
    <property type="entry name" value="D_2_HYDROXYACID_DH_3"/>
    <property type="match status" value="1"/>
</dbReference>
<dbReference type="GO" id="GO:0006564">
    <property type="term" value="P:L-serine biosynthetic process"/>
    <property type="evidence" value="ECO:0007669"/>
    <property type="project" value="UniProtKB-UniRule"/>
</dbReference>
<dbReference type="FunFam" id="3.30.1330.90:FF:000003">
    <property type="entry name" value="D-3-phosphoglycerate dehydrogenase"/>
    <property type="match status" value="1"/>
</dbReference>
<dbReference type="SUPFAM" id="SSF143548">
    <property type="entry name" value="Serine metabolism enzymes domain"/>
    <property type="match status" value="1"/>
</dbReference>